<name>A0ABV0MCW2_9HYPH</name>
<dbReference type="Proteomes" id="UP001496627">
    <property type="component" value="Unassembled WGS sequence"/>
</dbReference>
<evidence type="ECO:0000313" key="2">
    <source>
        <dbReference type="EMBL" id="MEQ1409738.1"/>
    </source>
</evidence>
<dbReference type="RefSeq" id="WP_348864870.1">
    <property type="nucleotide sequence ID" value="NZ_JBEAAL010000056.1"/>
</dbReference>
<dbReference type="EMBL" id="JBEAAL010000056">
    <property type="protein sequence ID" value="MEQ1409738.1"/>
    <property type="molecule type" value="Genomic_DNA"/>
</dbReference>
<evidence type="ECO:0000313" key="3">
    <source>
        <dbReference type="Proteomes" id="UP001496627"/>
    </source>
</evidence>
<comment type="caution">
    <text evidence="2">The sequence shown here is derived from an EMBL/GenBank/DDBJ whole genome shotgun (WGS) entry which is preliminary data.</text>
</comment>
<reference evidence="2 3" key="1">
    <citation type="submission" date="2024-05" db="EMBL/GenBank/DDBJ databases">
        <title>Neorhizobium sp. Rsf11, a plant growth promoting and heavy metal resistant PAH-degrader.</title>
        <authorList>
            <person name="Golubev S.N."/>
            <person name="Muratova A.Y."/>
            <person name="Markelova M.I."/>
        </authorList>
    </citation>
    <scope>NUCLEOTIDE SEQUENCE [LARGE SCALE GENOMIC DNA]</scope>
    <source>
        <strain evidence="2 3">Rsf11</strain>
    </source>
</reference>
<keyword evidence="3" id="KW-1185">Reference proteome</keyword>
<evidence type="ECO:0000256" key="1">
    <source>
        <dbReference type="SAM" id="MobiDB-lite"/>
    </source>
</evidence>
<gene>
    <name evidence="2" type="ORF">ABK249_33080</name>
</gene>
<sequence length="140" mass="15525">MRKENDSKSAQEQAMAIGPELVLHPAFHFDHPSDVLAAEKIGSDEKRAILASWASDISAIESMPALRRLPGVERAVSFDEILDALKALDSTDQCFPRQPPPVSFDPAKNCPRRTGGRSRENRVGPFKSWKGGYRRPLLQS</sequence>
<proteinExistence type="predicted"/>
<feature type="region of interest" description="Disordered" evidence="1">
    <location>
        <begin position="92"/>
        <end position="140"/>
    </location>
</feature>
<organism evidence="2 3">
    <name type="scientific">Neorhizobium phenanthreniclasticum</name>
    <dbReference type="NCBI Taxonomy" id="3157917"/>
    <lineage>
        <taxon>Bacteria</taxon>
        <taxon>Pseudomonadati</taxon>
        <taxon>Pseudomonadota</taxon>
        <taxon>Alphaproteobacteria</taxon>
        <taxon>Hyphomicrobiales</taxon>
        <taxon>Rhizobiaceae</taxon>
        <taxon>Rhizobium/Agrobacterium group</taxon>
        <taxon>Neorhizobium</taxon>
    </lineage>
</organism>
<accession>A0ABV0MCW2</accession>
<protein>
    <submittedName>
        <fullName evidence="2">Uncharacterized protein</fullName>
    </submittedName>
</protein>